<reference evidence="1 2" key="2">
    <citation type="journal article" date="2013" name="Plant Cell Physiol.">
        <title>Rice Annotation Project Database (RAP-DB): an integrative and interactive database for rice genomics.</title>
        <authorList>
            <person name="Sakai H."/>
            <person name="Lee S.S."/>
            <person name="Tanaka T."/>
            <person name="Numa H."/>
            <person name="Kim J."/>
            <person name="Kawahara Y."/>
            <person name="Wakimoto H."/>
            <person name="Yang C.C."/>
            <person name="Iwamoto M."/>
            <person name="Abe T."/>
            <person name="Yamada Y."/>
            <person name="Muto A."/>
            <person name="Inokuchi H."/>
            <person name="Ikemura T."/>
            <person name="Matsumoto T."/>
            <person name="Sasaki T."/>
            <person name="Itoh T."/>
        </authorList>
    </citation>
    <scope>NUCLEOTIDE SEQUENCE [LARGE SCALE GENOMIC DNA]</scope>
    <source>
        <strain evidence="2">cv. Nipponbare</strain>
    </source>
</reference>
<name>A0A0N7KT08_ORYSJ</name>
<dbReference type="AlphaFoldDB" id="A0A0N7KT08"/>
<dbReference type="EMBL" id="AP014967">
    <property type="protein sequence ID" value="BAT14298.1"/>
    <property type="molecule type" value="Genomic_DNA"/>
</dbReference>
<proteinExistence type="predicted"/>
<reference evidence="1 2" key="3">
    <citation type="journal article" date="2013" name="Rice">
        <title>Improvement of the Oryza sativa Nipponbare reference genome using next generation sequence and optical map data.</title>
        <authorList>
            <person name="Kawahara Y."/>
            <person name="de la Bastide M."/>
            <person name="Hamilton J.P."/>
            <person name="Kanamori H."/>
            <person name="McCombie W.R."/>
            <person name="Ouyang S."/>
            <person name="Schwartz D.C."/>
            <person name="Tanaka T."/>
            <person name="Wu J."/>
            <person name="Zhou S."/>
            <person name="Childs K.L."/>
            <person name="Davidson R.M."/>
            <person name="Lin H."/>
            <person name="Quesada-Ocampo L."/>
            <person name="Vaillancourt B."/>
            <person name="Sakai H."/>
            <person name="Lee S.S."/>
            <person name="Kim J."/>
            <person name="Numa H."/>
            <person name="Itoh T."/>
            <person name="Buell C.R."/>
            <person name="Matsumoto T."/>
        </authorList>
    </citation>
    <scope>NUCLEOTIDE SEQUENCE [LARGE SCALE GENOMIC DNA]</scope>
    <source>
        <strain evidence="2">cv. Nipponbare</strain>
    </source>
</reference>
<dbReference type="Gramene" id="Os11t0533600-01">
    <property type="protein sequence ID" value="Os11t0533600-01"/>
    <property type="gene ID" value="Os11g0533600"/>
</dbReference>
<accession>A0A0N7KT08</accession>
<keyword evidence="2" id="KW-1185">Reference proteome</keyword>
<organism evidence="1 2">
    <name type="scientific">Oryza sativa subsp. japonica</name>
    <name type="common">Rice</name>
    <dbReference type="NCBI Taxonomy" id="39947"/>
    <lineage>
        <taxon>Eukaryota</taxon>
        <taxon>Viridiplantae</taxon>
        <taxon>Streptophyta</taxon>
        <taxon>Embryophyta</taxon>
        <taxon>Tracheophyta</taxon>
        <taxon>Spermatophyta</taxon>
        <taxon>Magnoliopsida</taxon>
        <taxon>Liliopsida</taxon>
        <taxon>Poales</taxon>
        <taxon>Poaceae</taxon>
        <taxon>BOP clade</taxon>
        <taxon>Oryzoideae</taxon>
        <taxon>Oryzeae</taxon>
        <taxon>Oryzinae</taxon>
        <taxon>Oryza</taxon>
        <taxon>Oryza sativa</taxon>
    </lineage>
</organism>
<reference evidence="2" key="1">
    <citation type="journal article" date="2005" name="Nature">
        <title>The map-based sequence of the rice genome.</title>
        <authorList>
            <consortium name="International rice genome sequencing project (IRGSP)"/>
            <person name="Matsumoto T."/>
            <person name="Wu J."/>
            <person name="Kanamori H."/>
            <person name="Katayose Y."/>
            <person name="Fujisawa M."/>
            <person name="Namiki N."/>
            <person name="Mizuno H."/>
            <person name="Yamamoto K."/>
            <person name="Antonio B.A."/>
            <person name="Baba T."/>
            <person name="Sakata K."/>
            <person name="Nagamura Y."/>
            <person name="Aoki H."/>
            <person name="Arikawa K."/>
            <person name="Arita K."/>
            <person name="Bito T."/>
            <person name="Chiden Y."/>
            <person name="Fujitsuka N."/>
            <person name="Fukunaka R."/>
            <person name="Hamada M."/>
            <person name="Harada C."/>
            <person name="Hayashi A."/>
            <person name="Hijishita S."/>
            <person name="Honda M."/>
            <person name="Hosokawa S."/>
            <person name="Ichikawa Y."/>
            <person name="Idonuma A."/>
            <person name="Iijima M."/>
            <person name="Ikeda M."/>
            <person name="Ikeno M."/>
            <person name="Ito K."/>
            <person name="Ito S."/>
            <person name="Ito T."/>
            <person name="Ito Y."/>
            <person name="Ito Y."/>
            <person name="Iwabuchi A."/>
            <person name="Kamiya K."/>
            <person name="Karasawa W."/>
            <person name="Kurita K."/>
            <person name="Katagiri S."/>
            <person name="Kikuta A."/>
            <person name="Kobayashi H."/>
            <person name="Kobayashi N."/>
            <person name="Machita K."/>
            <person name="Maehara T."/>
            <person name="Masukawa M."/>
            <person name="Mizubayashi T."/>
            <person name="Mukai Y."/>
            <person name="Nagasaki H."/>
            <person name="Nagata Y."/>
            <person name="Naito S."/>
            <person name="Nakashima M."/>
            <person name="Nakama Y."/>
            <person name="Nakamichi Y."/>
            <person name="Nakamura M."/>
            <person name="Meguro A."/>
            <person name="Negishi M."/>
            <person name="Ohta I."/>
            <person name="Ohta T."/>
            <person name="Okamoto M."/>
            <person name="Ono N."/>
            <person name="Saji S."/>
            <person name="Sakaguchi M."/>
            <person name="Sakai K."/>
            <person name="Shibata M."/>
            <person name="Shimokawa T."/>
            <person name="Song J."/>
            <person name="Takazaki Y."/>
            <person name="Terasawa K."/>
            <person name="Tsugane M."/>
            <person name="Tsuji K."/>
            <person name="Ueda S."/>
            <person name="Waki K."/>
            <person name="Yamagata H."/>
            <person name="Yamamoto M."/>
            <person name="Yamamoto S."/>
            <person name="Yamane H."/>
            <person name="Yoshiki S."/>
            <person name="Yoshihara R."/>
            <person name="Yukawa K."/>
            <person name="Zhong H."/>
            <person name="Yano M."/>
            <person name="Yuan Q."/>
            <person name="Ouyang S."/>
            <person name="Liu J."/>
            <person name="Jones K.M."/>
            <person name="Gansberger K."/>
            <person name="Moffat K."/>
            <person name="Hill J."/>
            <person name="Bera J."/>
            <person name="Fadrosh D."/>
            <person name="Jin S."/>
            <person name="Johri S."/>
            <person name="Kim M."/>
            <person name="Overton L."/>
            <person name="Reardon M."/>
            <person name="Tsitrin T."/>
            <person name="Vuong H."/>
            <person name="Weaver B."/>
            <person name="Ciecko A."/>
            <person name="Tallon L."/>
            <person name="Jackson J."/>
            <person name="Pai G."/>
            <person name="Aken S.V."/>
            <person name="Utterback T."/>
            <person name="Reidmuller S."/>
            <person name="Feldblyum T."/>
            <person name="Hsiao J."/>
            <person name="Zismann V."/>
            <person name="Iobst S."/>
            <person name="de Vazeille A.R."/>
            <person name="Buell C.R."/>
            <person name="Ying K."/>
            <person name="Li Y."/>
            <person name="Lu T."/>
            <person name="Huang Y."/>
            <person name="Zhao Q."/>
            <person name="Feng Q."/>
            <person name="Zhang L."/>
            <person name="Zhu J."/>
            <person name="Weng Q."/>
            <person name="Mu J."/>
            <person name="Lu Y."/>
            <person name="Fan D."/>
            <person name="Liu Y."/>
            <person name="Guan J."/>
            <person name="Zhang Y."/>
            <person name="Yu S."/>
            <person name="Liu X."/>
            <person name="Zhang Y."/>
            <person name="Hong G."/>
            <person name="Han B."/>
            <person name="Choisne N."/>
            <person name="Demange N."/>
            <person name="Orjeda G."/>
            <person name="Samain S."/>
            <person name="Cattolico L."/>
            <person name="Pelletier E."/>
            <person name="Couloux A."/>
            <person name="Segurens B."/>
            <person name="Wincker P."/>
            <person name="D'Hont A."/>
            <person name="Scarpelli C."/>
            <person name="Weissenbach J."/>
            <person name="Salanoubat M."/>
            <person name="Quetier F."/>
            <person name="Yu Y."/>
            <person name="Kim H.R."/>
            <person name="Rambo T."/>
            <person name="Currie J."/>
            <person name="Collura K."/>
            <person name="Luo M."/>
            <person name="Yang T."/>
            <person name="Ammiraju J.S.S."/>
            <person name="Engler F."/>
            <person name="Soderlund C."/>
            <person name="Wing R.A."/>
            <person name="Palmer L.E."/>
            <person name="de la Bastide M."/>
            <person name="Spiegel L."/>
            <person name="Nascimento L."/>
            <person name="Zutavern T."/>
            <person name="O'Shaughnessy A."/>
            <person name="Dike S."/>
            <person name="Dedhia N."/>
            <person name="Preston R."/>
            <person name="Balija V."/>
            <person name="McCombie W.R."/>
            <person name="Chow T."/>
            <person name="Chen H."/>
            <person name="Chung M."/>
            <person name="Chen C."/>
            <person name="Shaw J."/>
            <person name="Wu H."/>
            <person name="Hsiao K."/>
            <person name="Chao Y."/>
            <person name="Chu M."/>
            <person name="Cheng C."/>
            <person name="Hour A."/>
            <person name="Lee P."/>
            <person name="Lin S."/>
            <person name="Lin Y."/>
            <person name="Liou J."/>
            <person name="Liu S."/>
            <person name="Hsing Y."/>
            <person name="Raghuvanshi S."/>
            <person name="Mohanty A."/>
            <person name="Bharti A.K."/>
            <person name="Gaur A."/>
            <person name="Gupta V."/>
            <person name="Kumar D."/>
            <person name="Ravi V."/>
            <person name="Vij S."/>
            <person name="Kapur A."/>
            <person name="Khurana P."/>
            <person name="Khurana P."/>
            <person name="Khurana J.P."/>
            <person name="Tyagi A.K."/>
            <person name="Gaikwad K."/>
            <person name="Singh A."/>
            <person name="Dalal V."/>
            <person name="Srivastava S."/>
            <person name="Dixit A."/>
            <person name="Pal A.K."/>
            <person name="Ghazi I.A."/>
            <person name="Yadav M."/>
            <person name="Pandit A."/>
            <person name="Bhargava A."/>
            <person name="Sureshbabu K."/>
            <person name="Batra K."/>
            <person name="Sharma T.R."/>
            <person name="Mohapatra T."/>
            <person name="Singh N.K."/>
            <person name="Messing J."/>
            <person name="Nelson A.B."/>
            <person name="Fuks G."/>
            <person name="Kavchok S."/>
            <person name="Keizer G."/>
            <person name="Linton E."/>
            <person name="Llaca V."/>
            <person name="Song R."/>
            <person name="Tanyolac B."/>
            <person name="Young S."/>
            <person name="Ho-Il K."/>
            <person name="Hahn J.H."/>
            <person name="Sangsakoo G."/>
            <person name="Vanavichit A."/>
            <person name="de Mattos Luiz.A.T."/>
            <person name="Zimmer P.D."/>
            <person name="Malone G."/>
            <person name="Dellagostin O."/>
            <person name="de Oliveira A.C."/>
            <person name="Bevan M."/>
            <person name="Bancroft I."/>
            <person name="Minx P."/>
            <person name="Cordum H."/>
            <person name="Wilson R."/>
            <person name="Cheng Z."/>
            <person name="Jin W."/>
            <person name="Jiang J."/>
            <person name="Leong S.A."/>
            <person name="Iwama H."/>
            <person name="Gojobori T."/>
            <person name="Itoh T."/>
            <person name="Niimura Y."/>
            <person name="Fujii Y."/>
            <person name="Habara T."/>
            <person name="Sakai H."/>
            <person name="Sato Y."/>
            <person name="Wilson G."/>
            <person name="Kumar K."/>
            <person name="McCouch S."/>
            <person name="Juretic N."/>
            <person name="Hoen D."/>
            <person name="Wright S."/>
            <person name="Bruskiewich R."/>
            <person name="Bureau T."/>
            <person name="Miyao A."/>
            <person name="Hirochika H."/>
            <person name="Nishikawa T."/>
            <person name="Kadowaki K."/>
            <person name="Sugiura M."/>
            <person name="Burr B."/>
            <person name="Sasaki T."/>
        </authorList>
    </citation>
    <scope>NUCLEOTIDE SEQUENCE [LARGE SCALE GENOMIC DNA]</scope>
    <source>
        <strain evidence="2">cv. Nipponbare</strain>
    </source>
</reference>
<dbReference type="PaxDb" id="39947-A0A0N7KT08"/>
<evidence type="ECO:0000313" key="1">
    <source>
        <dbReference type="EMBL" id="BAT14298.1"/>
    </source>
</evidence>
<dbReference type="Proteomes" id="UP000059680">
    <property type="component" value="Chromosome 11"/>
</dbReference>
<gene>
    <name evidence="1" type="ordered locus">Os11g0533600</name>
    <name evidence="1" type="ORF">OSNPB_110533600</name>
</gene>
<sequence length="112" mass="12405">MAPHHINGLADVRAVAEMSPTLPTMIIRVPCEQSANIHRLLEFVEDRLDHGAHDLIKAEDIPRLRAIAQGNLTSADAPQFCLSLLNESQIYLRVQLFSSKWMIGCGHPSTHG</sequence>
<dbReference type="InParanoid" id="A0A0N7KT08"/>
<evidence type="ECO:0000313" key="2">
    <source>
        <dbReference type="Proteomes" id="UP000059680"/>
    </source>
</evidence>
<protein>
    <submittedName>
        <fullName evidence="1">Os11g0533600 protein</fullName>
    </submittedName>
</protein>